<proteinExistence type="predicted"/>
<organism evidence="1 2">
    <name type="scientific">Solea senegalensis</name>
    <name type="common">Senegalese sole</name>
    <dbReference type="NCBI Taxonomy" id="28829"/>
    <lineage>
        <taxon>Eukaryota</taxon>
        <taxon>Metazoa</taxon>
        <taxon>Chordata</taxon>
        <taxon>Craniata</taxon>
        <taxon>Vertebrata</taxon>
        <taxon>Euteleostomi</taxon>
        <taxon>Actinopterygii</taxon>
        <taxon>Neopterygii</taxon>
        <taxon>Teleostei</taxon>
        <taxon>Neoteleostei</taxon>
        <taxon>Acanthomorphata</taxon>
        <taxon>Carangaria</taxon>
        <taxon>Pleuronectiformes</taxon>
        <taxon>Pleuronectoidei</taxon>
        <taxon>Soleidae</taxon>
        <taxon>Solea</taxon>
    </lineage>
</organism>
<sequence length="156" mass="18315">MKEEVQLLIRQVLRDYWPKRHRFKVLVTWLWEHETAKLSAFHTACHGSSEFSGPRRSPTVSHTEDLEAVITRRVWSWRVLQMDPCSISRGPCMPALRRTPQGKRKHKRPKQTWRRTVEGEMKDLGHTWSSLGSLAKERQQWRLFVAALNASECNGQ</sequence>
<evidence type="ECO:0000313" key="2">
    <source>
        <dbReference type="Proteomes" id="UP000693946"/>
    </source>
</evidence>
<dbReference type="AlphaFoldDB" id="A0AAV6Q991"/>
<accession>A0AAV6Q991</accession>
<keyword evidence="2" id="KW-1185">Reference proteome</keyword>
<reference evidence="1 2" key="1">
    <citation type="journal article" date="2021" name="Sci. Rep.">
        <title>Chromosome anchoring in Senegalese sole (Solea senegalensis) reveals sex-associated markers and genome rearrangements in flatfish.</title>
        <authorList>
            <person name="Guerrero-Cozar I."/>
            <person name="Gomez-Garrido J."/>
            <person name="Berbel C."/>
            <person name="Martinez-Blanch J.F."/>
            <person name="Alioto T."/>
            <person name="Claros M.G."/>
            <person name="Gagnaire P.A."/>
            <person name="Manchado M."/>
        </authorList>
    </citation>
    <scope>NUCLEOTIDE SEQUENCE [LARGE SCALE GENOMIC DNA]</scope>
    <source>
        <strain evidence="1">Sse05_10M</strain>
    </source>
</reference>
<gene>
    <name evidence="1" type="ORF">JOB18_049042</name>
</gene>
<protein>
    <submittedName>
        <fullName evidence="1">Uncharacterized protein</fullName>
    </submittedName>
</protein>
<name>A0AAV6Q991_SOLSE</name>
<evidence type="ECO:0000313" key="1">
    <source>
        <dbReference type="EMBL" id="KAG7483461.1"/>
    </source>
</evidence>
<dbReference type="Proteomes" id="UP000693946">
    <property type="component" value="Linkage Group LG7"/>
</dbReference>
<dbReference type="EMBL" id="JAGKHQ010000019">
    <property type="protein sequence ID" value="KAG7483461.1"/>
    <property type="molecule type" value="Genomic_DNA"/>
</dbReference>
<comment type="caution">
    <text evidence="1">The sequence shown here is derived from an EMBL/GenBank/DDBJ whole genome shotgun (WGS) entry which is preliminary data.</text>
</comment>